<dbReference type="EMBL" id="CP040078">
    <property type="protein sequence ID" value="QCP52770.1"/>
    <property type="molecule type" value="Genomic_DNA"/>
</dbReference>
<gene>
    <name evidence="3" type="ORF">FAZ95_26920</name>
</gene>
<feature type="compositionally biased region" description="Polar residues" evidence="1">
    <location>
        <begin position="1"/>
        <end position="20"/>
    </location>
</feature>
<accession>A0A4V1EI73</accession>
<dbReference type="InterPro" id="IPR029016">
    <property type="entry name" value="GAF-like_dom_sf"/>
</dbReference>
<reference evidence="3 4" key="1">
    <citation type="submission" date="2019-05" db="EMBL/GenBank/DDBJ databases">
        <title>Burkholderia sp. DHOD12, isolated from subtropical forest soil.</title>
        <authorList>
            <person name="Gao Z.-H."/>
            <person name="Qiu L.-H."/>
        </authorList>
    </citation>
    <scope>NUCLEOTIDE SEQUENCE [LARGE SCALE GENOMIC DNA]</scope>
    <source>
        <strain evidence="3 4">DHOD12</strain>
    </source>
</reference>
<dbReference type="OrthoDB" id="9123465at2"/>
<dbReference type="Proteomes" id="UP000298656">
    <property type="component" value="Chromosome 2"/>
</dbReference>
<dbReference type="CDD" id="cd00130">
    <property type="entry name" value="PAS"/>
    <property type="match status" value="1"/>
</dbReference>
<dbReference type="RefSeq" id="WP_137335541.1">
    <property type="nucleotide sequence ID" value="NZ_CP040078.1"/>
</dbReference>
<protein>
    <recommendedName>
        <fullName evidence="2">PAS domain-containing protein</fullName>
    </recommendedName>
</protein>
<dbReference type="Gene3D" id="3.30.450.20">
    <property type="entry name" value="PAS domain"/>
    <property type="match status" value="1"/>
</dbReference>
<keyword evidence="4" id="KW-1185">Reference proteome</keyword>
<dbReference type="Pfam" id="PF08448">
    <property type="entry name" value="PAS_4"/>
    <property type="match status" value="1"/>
</dbReference>
<dbReference type="SMART" id="SM00091">
    <property type="entry name" value="PAS"/>
    <property type="match status" value="2"/>
</dbReference>
<dbReference type="Gene3D" id="3.30.450.40">
    <property type="match status" value="1"/>
</dbReference>
<feature type="domain" description="PAS" evidence="2">
    <location>
        <begin position="131"/>
        <end position="193"/>
    </location>
</feature>
<dbReference type="InterPro" id="IPR000014">
    <property type="entry name" value="PAS"/>
</dbReference>
<dbReference type="KEGG" id="tvl:FAZ95_26920"/>
<evidence type="ECO:0000313" key="4">
    <source>
        <dbReference type="Proteomes" id="UP000298656"/>
    </source>
</evidence>
<dbReference type="PROSITE" id="PS50112">
    <property type="entry name" value="PAS"/>
    <property type="match status" value="1"/>
</dbReference>
<sequence length="940" mass="102487">MNTSRQAYTEATPATENTRPSPLLGASFLSGNTPCAIVDAGGLILESNTAFDALLPGAAGTPLAARFAGSADVVLALAHGGDTLQVTYRRAGGEVVPAALHLLRMDDSEPARTLAVITDGAPFRHAEAERFESTPCPVLRVETGGTITFANGETGKSFGCAAEKLVGRRLSSLFAPAFAELVDKAIATSIAERCSKSLEVTSAANGRPGTRLVVLAFTPDPAPSGPPLGALVVIQAATQTVRDKIRRIALEGDTSVPKVANADTEHAPYQPSWQPQFDRVLEQIRTLIDFDHAIFGIYADNTTLFRAEAMCPADSPVWPARWMSLPPGIRDWLESGETAIPDARRFTDDYPELLESEVTRCYFDFGINSSVTFVVCGDDGPTSALSLCSREIGKYTQADCDLLRELDLDPVLLRYEEKIVAERRAFCERVQAILDEPVPLRKAARRIVDLIAQHFQWDYVGLFRVNRYRDRFELVHQSPGPADFLLPDDYTQNIGEGMLASTLKGFGSVRIVDEIGKSPQQYGYISPRRSGSGCRKLQSAMTIPVHLNGRIRWILNIECESSHAFRGPDEASIREVVASIEQGLKHRMLDDMKKCLFKETDRGVVVVGTEGTIMEMNETAETLLDTDQADCIEMNARLSQFAADEHSRDVLDSVDHAAKRRVELKSKSERNKVAVATRVDLESSFDTSVWFLTDVEGVEWNRSLRFLRETVTEVAQQAREPLALASLFARGLPRAFAGPGAGEHPMSRAAQMLSTQMLAEISKADITFERLAEATSIRMHPVRNLASVDLCGCVNDVLGCLPERDRNSIEAQTAKSVYVQGDAGRLTYVVRSTIAHLLRVRLSEATKVIVSLTGNAKQARLELEIDEVSAPSGASEETSDDIDVLLAASRDAREAVRLSLAGIRHIVSAHHGTIEATAGHVPEADGAPRWVGFVIELPQG</sequence>
<dbReference type="SUPFAM" id="SSF55781">
    <property type="entry name" value="GAF domain-like"/>
    <property type="match status" value="1"/>
</dbReference>
<evidence type="ECO:0000259" key="2">
    <source>
        <dbReference type="PROSITE" id="PS50112"/>
    </source>
</evidence>
<feature type="region of interest" description="Disordered" evidence="1">
    <location>
        <begin position="1"/>
        <end position="22"/>
    </location>
</feature>
<dbReference type="AlphaFoldDB" id="A0A4V1EI73"/>
<organism evidence="3 4">
    <name type="scientific">Trinickia violacea</name>
    <dbReference type="NCBI Taxonomy" id="2571746"/>
    <lineage>
        <taxon>Bacteria</taxon>
        <taxon>Pseudomonadati</taxon>
        <taxon>Pseudomonadota</taxon>
        <taxon>Betaproteobacteria</taxon>
        <taxon>Burkholderiales</taxon>
        <taxon>Burkholderiaceae</taxon>
        <taxon>Trinickia</taxon>
    </lineage>
</organism>
<dbReference type="SUPFAM" id="SSF55785">
    <property type="entry name" value="PYP-like sensor domain (PAS domain)"/>
    <property type="match status" value="1"/>
</dbReference>
<evidence type="ECO:0000313" key="3">
    <source>
        <dbReference type="EMBL" id="QCP52770.1"/>
    </source>
</evidence>
<proteinExistence type="predicted"/>
<name>A0A4V1EI73_9BURK</name>
<dbReference type="InterPro" id="IPR013656">
    <property type="entry name" value="PAS_4"/>
</dbReference>
<evidence type="ECO:0000256" key="1">
    <source>
        <dbReference type="SAM" id="MobiDB-lite"/>
    </source>
</evidence>
<dbReference type="InterPro" id="IPR035965">
    <property type="entry name" value="PAS-like_dom_sf"/>
</dbReference>